<name>A0A844BXT8_9LACT</name>
<dbReference type="InterPro" id="IPR007612">
    <property type="entry name" value="LOR"/>
</dbReference>
<dbReference type="RefSeq" id="WP_153831918.1">
    <property type="nucleotide sequence ID" value="NZ_WJQT01000004.1"/>
</dbReference>
<dbReference type="Gene3D" id="2.40.160.200">
    <property type="entry name" value="LURP1-related"/>
    <property type="match status" value="1"/>
</dbReference>
<reference evidence="2 3" key="1">
    <citation type="submission" date="2019-11" db="EMBL/GenBank/DDBJ databases">
        <title>Characterisation of Fundicoccus ignavus gen. nov. sp. nov., a novel genus of the family Aerococcaceae from bulk tank milk.</title>
        <authorList>
            <person name="Siebert A."/>
            <person name="Huptas C."/>
            <person name="Wenning M."/>
            <person name="Scherer S."/>
            <person name="Doll E.V."/>
        </authorList>
    </citation>
    <scope>NUCLEOTIDE SEQUENCE [LARGE SCALE GENOMIC DNA]</scope>
    <source>
        <strain evidence="2 3">DSM 109652</strain>
    </source>
</reference>
<sequence>MKLYMKQKVFSLRGDFDIYDENQVPVYSVQGKLMSFGRQLRLYDSATGEELAHIKQQVMTLLPKMHVFYQNERIATISKKLTFFKQQYEIDTLGWSVEGDFFAHDYTVFDAQGRTVADINKKYLSWSDSFEVNIVQDEIDPAMVIAIVLAIDCAMDASQNS</sequence>
<organism evidence="2 3">
    <name type="scientific">Fundicoccus ignavus</name>
    <dbReference type="NCBI Taxonomy" id="2664442"/>
    <lineage>
        <taxon>Bacteria</taxon>
        <taxon>Bacillati</taxon>
        <taxon>Bacillota</taxon>
        <taxon>Bacilli</taxon>
        <taxon>Lactobacillales</taxon>
        <taxon>Aerococcaceae</taxon>
        <taxon>Fundicoccus</taxon>
    </lineage>
</organism>
<accession>A0A844BXT8</accession>
<proteinExistence type="inferred from homology"/>
<comment type="similarity">
    <text evidence="1">Belongs to the LOR family.</text>
</comment>
<dbReference type="SUPFAM" id="SSF54518">
    <property type="entry name" value="Tubby C-terminal domain-like"/>
    <property type="match status" value="1"/>
</dbReference>
<dbReference type="Proteomes" id="UP000440066">
    <property type="component" value="Unassembled WGS sequence"/>
</dbReference>
<dbReference type="InterPro" id="IPR025659">
    <property type="entry name" value="Tubby-like_C"/>
</dbReference>
<comment type="caution">
    <text evidence="2">The sequence shown here is derived from an EMBL/GenBank/DDBJ whole genome shotgun (WGS) entry which is preliminary data.</text>
</comment>
<dbReference type="Pfam" id="PF04525">
    <property type="entry name" value="LOR"/>
    <property type="match status" value="1"/>
</dbReference>
<evidence type="ECO:0000256" key="1">
    <source>
        <dbReference type="ARBA" id="ARBA00005437"/>
    </source>
</evidence>
<evidence type="ECO:0000313" key="3">
    <source>
        <dbReference type="Proteomes" id="UP000440066"/>
    </source>
</evidence>
<dbReference type="InterPro" id="IPR038595">
    <property type="entry name" value="LOR_sf"/>
</dbReference>
<gene>
    <name evidence="2" type="ORF">GF867_04490</name>
</gene>
<protein>
    <recommendedName>
        <fullName evidence="4">LURP-one-related family protein</fullName>
    </recommendedName>
</protein>
<dbReference type="AlphaFoldDB" id="A0A844BXT8"/>
<evidence type="ECO:0008006" key="4">
    <source>
        <dbReference type="Google" id="ProtNLM"/>
    </source>
</evidence>
<evidence type="ECO:0000313" key="2">
    <source>
        <dbReference type="EMBL" id="MRJ46828.1"/>
    </source>
</evidence>
<dbReference type="EMBL" id="WJQT01000004">
    <property type="protein sequence ID" value="MRJ46828.1"/>
    <property type="molecule type" value="Genomic_DNA"/>
</dbReference>